<reference evidence="1 2" key="1">
    <citation type="submission" date="2020-03" db="EMBL/GenBank/DDBJ databases">
        <title>WGS of actinomycetes isolated from Thailand.</title>
        <authorList>
            <person name="Thawai C."/>
        </authorList>
    </citation>
    <scope>NUCLEOTIDE SEQUENCE [LARGE SCALE GENOMIC DNA]</scope>
    <source>
        <strain evidence="1 2">FMUSA5-5</strain>
    </source>
</reference>
<comment type="caution">
    <text evidence="1">The sequence shown here is derived from an EMBL/GenBank/DDBJ whole genome shotgun (WGS) entry which is preliminary data.</text>
</comment>
<accession>A0ABX1BMQ4</accession>
<organism evidence="1 2">
    <name type="scientific">Nonomuraea composti</name>
    <dbReference type="NCBI Taxonomy" id="2720023"/>
    <lineage>
        <taxon>Bacteria</taxon>
        <taxon>Bacillati</taxon>
        <taxon>Actinomycetota</taxon>
        <taxon>Actinomycetes</taxon>
        <taxon>Streptosporangiales</taxon>
        <taxon>Streptosporangiaceae</taxon>
        <taxon>Nonomuraea</taxon>
    </lineage>
</organism>
<name>A0ABX1BMQ4_9ACTN</name>
<gene>
    <name evidence="1" type="ORF">HCN51_48065</name>
</gene>
<sequence>MSAGVTATASAAVQDAYAGLRASVRRRLIAGPDGDEALEEHERDPETGGVRLVEALRAVEAGEDAEIARLAQRLLGLTDPGQVGKYQVTVQDSKGVQIGEGNIQTNTFP</sequence>
<protein>
    <submittedName>
        <fullName evidence="1">Uncharacterized protein</fullName>
    </submittedName>
</protein>
<evidence type="ECO:0000313" key="1">
    <source>
        <dbReference type="EMBL" id="NJP97099.1"/>
    </source>
</evidence>
<dbReference type="Proteomes" id="UP000696294">
    <property type="component" value="Unassembled WGS sequence"/>
</dbReference>
<dbReference type="EMBL" id="JAATEP010000059">
    <property type="protein sequence ID" value="NJP97099.1"/>
    <property type="molecule type" value="Genomic_DNA"/>
</dbReference>
<evidence type="ECO:0000313" key="2">
    <source>
        <dbReference type="Proteomes" id="UP000696294"/>
    </source>
</evidence>
<keyword evidence="2" id="KW-1185">Reference proteome</keyword>
<proteinExistence type="predicted"/>